<evidence type="ECO:0000256" key="6">
    <source>
        <dbReference type="ARBA" id="ARBA00023242"/>
    </source>
</evidence>
<feature type="region of interest" description="Disordered" evidence="8">
    <location>
        <begin position="477"/>
        <end position="656"/>
    </location>
</feature>
<feature type="region of interest" description="Disordered" evidence="8">
    <location>
        <begin position="226"/>
        <end position="254"/>
    </location>
</feature>
<feature type="compositionally biased region" description="Polar residues" evidence="8">
    <location>
        <begin position="593"/>
        <end position="603"/>
    </location>
</feature>
<dbReference type="CDD" id="cd20404">
    <property type="entry name" value="Tudor_Agenet_AtEML-like"/>
    <property type="match status" value="1"/>
</dbReference>
<evidence type="ECO:0000256" key="5">
    <source>
        <dbReference type="ARBA" id="ARBA00023204"/>
    </source>
</evidence>
<keyword evidence="10" id="KW-1185">Reference proteome</keyword>
<evidence type="ECO:0000256" key="2">
    <source>
        <dbReference type="ARBA" id="ARBA00022618"/>
    </source>
</evidence>
<organism evidence="9 10">
    <name type="scientific">Datura stramonium</name>
    <name type="common">Jimsonweed</name>
    <name type="synonym">Common thornapple</name>
    <dbReference type="NCBI Taxonomy" id="4076"/>
    <lineage>
        <taxon>Eukaryota</taxon>
        <taxon>Viridiplantae</taxon>
        <taxon>Streptophyta</taxon>
        <taxon>Embryophyta</taxon>
        <taxon>Tracheophyta</taxon>
        <taxon>Spermatophyta</taxon>
        <taxon>Magnoliopsida</taxon>
        <taxon>eudicotyledons</taxon>
        <taxon>Gunneridae</taxon>
        <taxon>Pentapetalae</taxon>
        <taxon>asterids</taxon>
        <taxon>lamiids</taxon>
        <taxon>Solanales</taxon>
        <taxon>Solanaceae</taxon>
        <taxon>Solanoideae</taxon>
        <taxon>Datureae</taxon>
        <taxon>Datura</taxon>
    </lineage>
</organism>
<keyword evidence="3" id="KW-0227">DNA damage</keyword>
<feature type="compositionally biased region" description="Polar residues" evidence="8">
    <location>
        <begin position="613"/>
        <end position="634"/>
    </location>
</feature>
<gene>
    <name evidence="9" type="ORF">HAX54_011271</name>
</gene>
<keyword evidence="6" id="KW-0539">Nucleus</keyword>
<comment type="caution">
    <text evidence="9">The sequence shown here is derived from an EMBL/GenBank/DDBJ whole genome shotgun (WGS) entry which is preliminary data.</text>
</comment>
<evidence type="ECO:0000256" key="1">
    <source>
        <dbReference type="ARBA" id="ARBA00004123"/>
    </source>
</evidence>
<keyword evidence="7" id="KW-0131">Cell cycle</keyword>
<evidence type="ECO:0000256" key="4">
    <source>
        <dbReference type="ARBA" id="ARBA00022776"/>
    </source>
</evidence>
<dbReference type="InterPro" id="IPR016024">
    <property type="entry name" value="ARM-type_fold"/>
</dbReference>
<evidence type="ECO:0000256" key="8">
    <source>
        <dbReference type="SAM" id="MobiDB-lite"/>
    </source>
</evidence>
<feature type="region of interest" description="Disordered" evidence="8">
    <location>
        <begin position="358"/>
        <end position="420"/>
    </location>
</feature>
<feature type="compositionally biased region" description="Basic and acidic residues" evidence="8">
    <location>
        <begin position="635"/>
        <end position="656"/>
    </location>
</feature>
<protein>
    <submittedName>
        <fullName evidence="9">Uncharacterized protein</fullName>
    </submittedName>
</protein>
<dbReference type="PANTHER" id="PTHR12663:SF52">
    <property type="entry name" value="TOG DOMAIN-CONTAINING PROTEIN"/>
    <property type="match status" value="1"/>
</dbReference>
<evidence type="ECO:0000313" key="10">
    <source>
        <dbReference type="Proteomes" id="UP000823775"/>
    </source>
</evidence>
<reference evidence="9 10" key="1">
    <citation type="journal article" date="2021" name="BMC Genomics">
        <title>Datura genome reveals duplications of psychoactive alkaloid biosynthetic genes and high mutation rate following tissue culture.</title>
        <authorList>
            <person name="Rajewski A."/>
            <person name="Carter-House D."/>
            <person name="Stajich J."/>
            <person name="Litt A."/>
        </authorList>
    </citation>
    <scope>NUCLEOTIDE SEQUENCE [LARGE SCALE GENOMIC DNA]</scope>
    <source>
        <strain evidence="9">AR-01</strain>
    </source>
</reference>
<dbReference type="SUPFAM" id="SSF48371">
    <property type="entry name" value="ARM repeat"/>
    <property type="match status" value="1"/>
</dbReference>
<sequence>NLEHLLSTVMQDPPASVQNAFWPAMEALIADGLLRHPDVDVKVSVASCISEITRITAPVEPYDDSILKDFFELAVLAFGKLSCFDDRCYSKVVSIIEVLAKCRTCVLMWDLELDALVVQMFQHFLNSIRPDHPDQVLMNIVEIMSLVIKESEEIPMQLLNILISSVKIQNVSSCSYVLGEKVLQESAVELHQYLPKAVRSLGISTTNYSEVVELIWSEAIKSKTTGERDQCVNGASKSQVENAPEEPCHEETSKCLPDTDRKVFASNGTVVNPVRPVDDSVKAPVNNDSKELSHNATYDGKVGPSFPGSKSPTNDDSGELALHAVPERVALFLDQPPNLLGKDDPKNKDDDVVLETDTTLKESECGDAMKQQKSTDSKTTSQPESLGFINAAKKELDPEAIQASKKRDWKPKFLNKPEEGYDDAWISGERRSKGRILLKGRGEDTKKRSSSSTKCAISNGLYFSSGEEKAPIMTSIKRRQKEKNDQTGQNDGAQFPSISERDAPGARTKKKVSRPTLVASEEFAALEEKHEKDDKKIVPARYHDKIRRSSVDESGAEALGSVLNTKESNFPETSKEQRKRKNSPSQEKEWGSFSITKKSNFPKTSKKQRKGKNSLSQDEALSSVSITKQSNFTKASKEQHKRENSPSKEEDSVDKVVTKHGEELVGCRIRVWWPLDQVFYEGHITLFDHSEKKHVMVIKKMLNLQREHWELIDNENASDPIQEIVPVQLILSDMCLDCITDPYQHIRKKKKVSKGLLGF</sequence>
<comment type="subcellular location">
    <subcellularLocation>
        <location evidence="1">Nucleus</location>
    </subcellularLocation>
</comment>
<evidence type="ECO:0000256" key="3">
    <source>
        <dbReference type="ARBA" id="ARBA00022763"/>
    </source>
</evidence>
<dbReference type="PANTHER" id="PTHR12663">
    <property type="entry name" value="ANDROGEN INDUCED INHIBITOR OF PROLIFERATION AS3 / PDS5-RELATED"/>
    <property type="match status" value="1"/>
</dbReference>
<evidence type="ECO:0000256" key="7">
    <source>
        <dbReference type="ARBA" id="ARBA00023306"/>
    </source>
</evidence>
<dbReference type="EMBL" id="JACEIK010001639">
    <property type="protein sequence ID" value="MCD7471008.1"/>
    <property type="molecule type" value="Genomic_DNA"/>
</dbReference>
<feature type="compositionally biased region" description="Polar residues" evidence="8">
    <location>
        <begin position="371"/>
        <end position="384"/>
    </location>
</feature>
<keyword evidence="5" id="KW-0234">DNA repair</keyword>
<dbReference type="InterPro" id="IPR039776">
    <property type="entry name" value="Pds5"/>
</dbReference>
<keyword evidence="4" id="KW-0498">Mitosis</keyword>
<feature type="compositionally biased region" description="Polar residues" evidence="8">
    <location>
        <begin position="562"/>
        <end position="572"/>
    </location>
</feature>
<feature type="region of interest" description="Disordered" evidence="8">
    <location>
        <begin position="266"/>
        <end position="316"/>
    </location>
</feature>
<evidence type="ECO:0000313" key="9">
    <source>
        <dbReference type="EMBL" id="MCD7471008.1"/>
    </source>
</evidence>
<name>A0ABS8TIH3_DATST</name>
<keyword evidence="2" id="KW-0132">Cell division</keyword>
<accession>A0ABS8TIH3</accession>
<proteinExistence type="predicted"/>
<feature type="compositionally biased region" description="Basic and acidic residues" evidence="8">
    <location>
        <begin position="526"/>
        <end position="551"/>
    </location>
</feature>
<dbReference type="Proteomes" id="UP000823775">
    <property type="component" value="Unassembled WGS sequence"/>
</dbReference>
<dbReference type="Pfam" id="PF20168">
    <property type="entry name" value="PDS5"/>
    <property type="match status" value="1"/>
</dbReference>
<feature type="non-terminal residue" evidence="9">
    <location>
        <position position="1"/>
    </location>
</feature>